<dbReference type="Pfam" id="PF13432">
    <property type="entry name" value="TPR_16"/>
    <property type="match status" value="1"/>
</dbReference>
<dbReference type="Gene3D" id="1.25.40.10">
    <property type="entry name" value="Tetratricopeptide repeat domain"/>
    <property type="match status" value="4"/>
</dbReference>
<dbReference type="GO" id="GO:0019867">
    <property type="term" value="C:outer membrane"/>
    <property type="evidence" value="ECO:0007669"/>
    <property type="project" value="InterPro"/>
</dbReference>
<keyword evidence="5 7" id="KW-0802">TPR repeat</keyword>
<comment type="pathway">
    <text evidence="2">Glycan metabolism; bacterial cellulose biosynthesis.</text>
</comment>
<evidence type="ECO:0000256" key="3">
    <source>
        <dbReference type="ARBA" id="ARBA00022729"/>
    </source>
</evidence>
<accession>A0A2N5E1C6</accession>
<evidence type="ECO:0000259" key="8">
    <source>
        <dbReference type="Pfam" id="PF05420"/>
    </source>
</evidence>
<evidence type="ECO:0000256" key="1">
    <source>
        <dbReference type="ARBA" id="ARBA00003476"/>
    </source>
</evidence>
<organism evidence="9 10">
    <name type="scientific">Chimaeribacter coloradensis</name>
    <dbReference type="NCBI Taxonomy" id="2060068"/>
    <lineage>
        <taxon>Bacteria</taxon>
        <taxon>Pseudomonadati</taxon>
        <taxon>Pseudomonadota</taxon>
        <taxon>Gammaproteobacteria</taxon>
        <taxon>Enterobacterales</taxon>
        <taxon>Yersiniaceae</taxon>
        <taxon>Chimaeribacter</taxon>
    </lineage>
</organism>
<proteinExistence type="predicted"/>
<evidence type="ECO:0000256" key="4">
    <source>
        <dbReference type="ARBA" id="ARBA00022737"/>
    </source>
</evidence>
<keyword evidence="4" id="KW-0677">Repeat</keyword>
<gene>
    <name evidence="9" type="ORF">CYR32_12930</name>
</gene>
<comment type="caution">
    <text evidence="9">The sequence shown here is derived from an EMBL/GenBank/DDBJ whole genome shotgun (WGS) entry which is preliminary data.</text>
</comment>
<dbReference type="OrthoDB" id="174989at2"/>
<dbReference type="UniPathway" id="UPA00694"/>
<name>A0A2N5E1C6_9GAMM</name>
<dbReference type="InterPro" id="IPR011990">
    <property type="entry name" value="TPR-like_helical_dom_sf"/>
</dbReference>
<dbReference type="Pfam" id="PF14559">
    <property type="entry name" value="TPR_19"/>
    <property type="match status" value="2"/>
</dbReference>
<evidence type="ECO:0000313" key="10">
    <source>
        <dbReference type="Proteomes" id="UP000234503"/>
    </source>
</evidence>
<dbReference type="SUPFAM" id="SSF48452">
    <property type="entry name" value="TPR-like"/>
    <property type="match status" value="2"/>
</dbReference>
<dbReference type="PROSITE" id="PS50005">
    <property type="entry name" value="TPR"/>
    <property type="match status" value="2"/>
</dbReference>
<feature type="domain" description="Cellulose synthase operon C C-terminal" evidence="8">
    <location>
        <begin position="799"/>
        <end position="1127"/>
    </location>
</feature>
<feature type="repeat" description="TPR" evidence="7">
    <location>
        <begin position="297"/>
        <end position="330"/>
    </location>
</feature>
<dbReference type="InterPro" id="IPR019734">
    <property type="entry name" value="TPR_rpt"/>
</dbReference>
<dbReference type="NCBIfam" id="NF008520">
    <property type="entry name" value="PRK11447.1"/>
    <property type="match status" value="1"/>
</dbReference>
<dbReference type="Proteomes" id="UP000234503">
    <property type="component" value="Unassembled WGS sequence"/>
</dbReference>
<keyword evidence="10" id="KW-1185">Reference proteome</keyword>
<keyword evidence="6" id="KW-0135">Cellulose biosynthesis</keyword>
<dbReference type="Pfam" id="PF05420">
    <property type="entry name" value="BCSC_C"/>
    <property type="match status" value="1"/>
</dbReference>
<dbReference type="GO" id="GO:0030244">
    <property type="term" value="P:cellulose biosynthetic process"/>
    <property type="evidence" value="ECO:0007669"/>
    <property type="project" value="UniProtKB-KW"/>
</dbReference>
<dbReference type="PANTHER" id="PTHR12558">
    <property type="entry name" value="CELL DIVISION CYCLE 16,23,27"/>
    <property type="match status" value="1"/>
</dbReference>
<comment type="function">
    <text evidence="1">Required for maximal bacterial cellulose synthesis.</text>
</comment>
<evidence type="ECO:0000256" key="6">
    <source>
        <dbReference type="ARBA" id="ARBA00022916"/>
    </source>
</evidence>
<dbReference type="EMBL" id="PJZH01000012">
    <property type="protein sequence ID" value="PLR34141.1"/>
    <property type="molecule type" value="Genomic_DNA"/>
</dbReference>
<dbReference type="PANTHER" id="PTHR12558:SF13">
    <property type="entry name" value="CELL DIVISION CYCLE PROTEIN 27 HOMOLOG"/>
    <property type="match status" value="1"/>
</dbReference>
<keyword evidence="3" id="KW-0732">Signal</keyword>
<sequence length="1149" mass="125851">MPLAQAVEQAVTPPAAGAVSPEAWLLDQVRLGEATFQDALVQQSLHRLELMSPNNPQVLAARLRLALRQGNIPQAQQQLARLQQLAPDAVITRQSAVLVGLTQPAQRQQLQQARLLATAGRLAEARAAYDAAFNGPPPSTELAVEYWRLVARLPQQAPAAIRELQTLDRQAPGNSQLRIALAQLLFSQNQEAEGYAMLQKAAQDANARDAAGDIWLTRVKQMTVTPQSLAALDRYLTVFDSGPAAEAGQKERARQQTMLADPNYQARLRGLAQIEAGGGKEAIAALEQALRASPNDSDLLGALGMAYARSGDRARAISLFEQAQKVDTNGFEGNRWVSLINSNRYWLLIEQGDKALKAKDVAAAERAYQQAVPLEKDDPYATLGLGDAAVARNDPTAAERYYQQARRIDPANEGAVRGLASLYQQQSPEKALAFINGLPAAQRKVLAETLNRLQGDVLSAKADQLNQQQKWREAAAAYGEARRYAPDDVWLAYRQAGALRQIGQGAAADRLFRDFMAAHPPGEQQNYAYALYLSGQDQDEQALATLNRLPRAQWSQNMKELEERLRQQQVMDRALALRAAGKRAEAEALLRSQPRRTAIDLTLADWALEEGDYAAARRGYQAVLTAEPASLDAQLGLADVAAAQGDTVTARRQLQQLEKTPDSALSLNQQRRIAAAWQAVGDPQRAAQRLAAIKPAARQAGPGQTTALIFRDSARLEQQQGAYDQAREDYAQAMVAGGITPTVPQDNEEYTRLTRNQPTDDWLKRGIRADAADAYRQQEVTFTLDHDNSISSGTPGYSDFSANTTMVQADMPLADGRAFLRSDYVRINAGTFETSNGSYSEDFGTCSSVACTTDKSQTANGVSLAAGWRNDRWNADIGTTPMGFEVVDWVGGVSYSGDWRQIGWTATASRRPISSSLLSYAGTKDPNTGTRWGGVRATGVSLSGSYDQGGAHGVWSDLSAHQITGKNVEDNERVRLMAGYYYKLINEDNRRATVGLNSMWWHYQKDLSGYSLGQGGYYSPQHYLSFAVPVNYRERTENWSWQLGGSVSWSRSGTADQRRYPLGGLVPTSYTNRDDVSEGSSSSGFGYTLQALLERRLTSHWTLGAGVDIQQAEDYTPSHVQIYIRYSAAGWQGDLDLPPQPLTPYADFK</sequence>
<dbReference type="InterPro" id="IPR008410">
    <property type="entry name" value="BCSC_C"/>
</dbReference>
<evidence type="ECO:0000256" key="7">
    <source>
        <dbReference type="PROSITE-ProRule" id="PRU00339"/>
    </source>
</evidence>
<evidence type="ECO:0000256" key="2">
    <source>
        <dbReference type="ARBA" id="ARBA00005186"/>
    </source>
</evidence>
<evidence type="ECO:0000313" key="9">
    <source>
        <dbReference type="EMBL" id="PLR34141.1"/>
    </source>
</evidence>
<feature type="repeat" description="TPR" evidence="7">
    <location>
        <begin position="379"/>
        <end position="412"/>
    </location>
</feature>
<evidence type="ECO:0000256" key="5">
    <source>
        <dbReference type="ARBA" id="ARBA00022803"/>
    </source>
</evidence>
<dbReference type="AlphaFoldDB" id="A0A2N5E1C6"/>
<dbReference type="SMART" id="SM00028">
    <property type="entry name" value="TPR"/>
    <property type="match status" value="6"/>
</dbReference>
<reference evidence="9 10" key="1">
    <citation type="submission" date="2017-12" db="EMBL/GenBank/DDBJ databases">
        <title>Characterization of six clinical isolates of Enterochimera gen. nov., a novel genus of the Yersiniaciae family and the three species Enterochimera arupensis sp. nov., Enterochimera coloradensis sp. nov, and Enterochimera californica sp. nov.</title>
        <authorList>
            <person name="Rossi A."/>
            <person name="Fisher M."/>
        </authorList>
    </citation>
    <scope>NUCLEOTIDE SEQUENCE [LARGE SCALE GENOMIC DNA]</scope>
    <source>
        <strain evidence="10">2016-Iso4</strain>
    </source>
</reference>
<protein>
    <submittedName>
        <fullName evidence="9">Cellulose biosynthesis protein BcsC</fullName>
    </submittedName>
</protein>